<dbReference type="PANTHER" id="PTHR43194">
    <property type="entry name" value="HYDROLASE ALPHA/BETA FOLD FAMILY"/>
    <property type="match status" value="1"/>
</dbReference>
<dbReference type="EMBL" id="CP035758">
    <property type="protein sequence ID" value="QBD77274.1"/>
    <property type="molecule type" value="Genomic_DNA"/>
</dbReference>
<keyword evidence="2" id="KW-0378">Hydrolase</keyword>
<evidence type="ECO:0000259" key="1">
    <source>
        <dbReference type="Pfam" id="PF00561"/>
    </source>
</evidence>
<dbReference type="Proteomes" id="UP000290365">
    <property type="component" value="Chromosome"/>
</dbReference>
<proteinExistence type="predicted"/>
<dbReference type="RefSeq" id="WP_129888337.1">
    <property type="nucleotide sequence ID" value="NZ_CP035758.1"/>
</dbReference>
<name>A0A4P6JPT1_KTERU</name>
<sequence length="306" mass="33612">MHTKTTSNNQATTPVREHYTTGIVTSQDGTSIGYRQYGHGPSIVLVQGGMGSAHNFHQLAGTLADTFTVYVPDRRGRGLSSPHSNDYSIQKDVEDLDALLMKTDARQVFGLSTGGLIVLRSALVLPTIHKLAIYEPALSVNGSTPLDWVKRYDKEMAQGNVAAALITGMLGPKMGPPIMQYIPRLLLEFLTKMMLAREDKNGSGEYLSMRTLAPTLHHDGQVLFEMSETLENFHTVQAKVLLLGGSKSAAFQKASLDALEKVLPHVTRVEFPGLDHGSVWNYDKQRNPGGKPELVAQELRRFFAEP</sequence>
<dbReference type="AlphaFoldDB" id="A0A4P6JPT1"/>
<feature type="domain" description="AB hydrolase-1" evidence="1">
    <location>
        <begin position="41"/>
        <end position="279"/>
    </location>
</feature>
<accession>A0A4P6JPT1</accession>
<dbReference type="Gene3D" id="3.40.50.1820">
    <property type="entry name" value="alpha/beta hydrolase"/>
    <property type="match status" value="1"/>
</dbReference>
<organism evidence="2 3">
    <name type="scientific">Ktedonosporobacter rubrisoli</name>
    <dbReference type="NCBI Taxonomy" id="2509675"/>
    <lineage>
        <taxon>Bacteria</taxon>
        <taxon>Bacillati</taxon>
        <taxon>Chloroflexota</taxon>
        <taxon>Ktedonobacteria</taxon>
        <taxon>Ktedonobacterales</taxon>
        <taxon>Ktedonosporobacteraceae</taxon>
        <taxon>Ktedonosporobacter</taxon>
    </lineage>
</organism>
<evidence type="ECO:0000313" key="2">
    <source>
        <dbReference type="EMBL" id="QBD77274.1"/>
    </source>
</evidence>
<protein>
    <submittedName>
        <fullName evidence="2">Alpha/beta hydrolase</fullName>
    </submittedName>
</protein>
<evidence type="ECO:0000313" key="3">
    <source>
        <dbReference type="Proteomes" id="UP000290365"/>
    </source>
</evidence>
<dbReference type="SUPFAM" id="SSF53474">
    <property type="entry name" value="alpha/beta-Hydrolases"/>
    <property type="match status" value="1"/>
</dbReference>
<dbReference type="InterPro" id="IPR050228">
    <property type="entry name" value="Carboxylesterase_BioH"/>
</dbReference>
<reference evidence="2 3" key="1">
    <citation type="submission" date="2019-01" db="EMBL/GenBank/DDBJ databases">
        <title>Ktedonosporobacter rubrisoli SCAWS-G2.</title>
        <authorList>
            <person name="Huang Y."/>
            <person name="Yan B."/>
        </authorList>
    </citation>
    <scope>NUCLEOTIDE SEQUENCE [LARGE SCALE GENOMIC DNA]</scope>
    <source>
        <strain evidence="2 3">SCAWS-G2</strain>
    </source>
</reference>
<dbReference type="KEGG" id="kbs:EPA93_15250"/>
<dbReference type="Pfam" id="PF00561">
    <property type="entry name" value="Abhydrolase_1"/>
    <property type="match status" value="1"/>
</dbReference>
<dbReference type="InterPro" id="IPR029058">
    <property type="entry name" value="AB_hydrolase_fold"/>
</dbReference>
<dbReference type="InterPro" id="IPR000073">
    <property type="entry name" value="AB_hydrolase_1"/>
</dbReference>
<dbReference type="GO" id="GO:0016787">
    <property type="term" value="F:hydrolase activity"/>
    <property type="evidence" value="ECO:0007669"/>
    <property type="project" value="UniProtKB-KW"/>
</dbReference>
<dbReference type="PANTHER" id="PTHR43194:SF2">
    <property type="entry name" value="PEROXISOMAL MEMBRANE PROTEIN LPX1"/>
    <property type="match status" value="1"/>
</dbReference>
<dbReference type="OrthoDB" id="148204at2"/>
<gene>
    <name evidence="2" type="ORF">EPA93_15250</name>
</gene>
<keyword evidence="3" id="KW-1185">Reference proteome</keyword>